<reference evidence="4 5" key="1">
    <citation type="journal article" date="2012" name="PLoS Pathog.">
        <title>Diverse lifestyles and strategies of plant pathogenesis encoded in the genomes of eighteen Dothideomycetes fungi.</title>
        <authorList>
            <person name="Ohm R.A."/>
            <person name="Feau N."/>
            <person name="Henrissat B."/>
            <person name="Schoch C.L."/>
            <person name="Horwitz B.A."/>
            <person name="Barry K.W."/>
            <person name="Condon B.J."/>
            <person name="Copeland A.C."/>
            <person name="Dhillon B."/>
            <person name="Glaser F."/>
            <person name="Hesse C.N."/>
            <person name="Kosti I."/>
            <person name="LaButti K."/>
            <person name="Lindquist E.A."/>
            <person name="Lucas S."/>
            <person name="Salamov A.A."/>
            <person name="Bradshaw R.E."/>
            <person name="Ciuffetti L."/>
            <person name="Hamelin R.C."/>
            <person name="Kema G.H.J."/>
            <person name="Lawrence C."/>
            <person name="Scott J.A."/>
            <person name="Spatafora J.W."/>
            <person name="Turgeon B.G."/>
            <person name="de Wit P.J.G.M."/>
            <person name="Zhong S."/>
            <person name="Goodwin S.B."/>
            <person name="Grigoriev I.V."/>
        </authorList>
    </citation>
    <scope>NUCLEOTIDE SEQUENCE [LARGE SCALE GENOMIC DNA]</scope>
    <source>
        <strain evidence="4 5">SO2202</strain>
    </source>
</reference>
<dbReference type="GeneID" id="27906676"/>
<dbReference type="FunFam" id="3.40.50.11210:FF:000007">
    <property type="entry name" value="Tuberous sclerosis 2"/>
    <property type="match status" value="1"/>
</dbReference>
<dbReference type="OMA" id="RHGLKEY"/>
<dbReference type="OrthoDB" id="19311at2759"/>
<dbReference type="GO" id="GO:0051056">
    <property type="term" value="P:regulation of small GTPase mediated signal transduction"/>
    <property type="evidence" value="ECO:0007669"/>
    <property type="project" value="InterPro"/>
</dbReference>
<dbReference type="PANTHER" id="PTHR10063">
    <property type="entry name" value="TUBERIN"/>
    <property type="match status" value="1"/>
</dbReference>
<dbReference type="InterPro" id="IPR018515">
    <property type="entry name" value="Tuberin-type_domain"/>
</dbReference>
<dbReference type="Proteomes" id="UP000016931">
    <property type="component" value="Unassembled WGS sequence"/>
</dbReference>
<gene>
    <name evidence="4" type="ORF">SEPMUDRAFT_60777</name>
</gene>
<dbReference type="Gene3D" id="3.40.50.11210">
    <property type="entry name" value="Rap/Ran-GAP"/>
    <property type="match status" value="1"/>
</dbReference>
<dbReference type="SUPFAM" id="SSF48371">
    <property type="entry name" value="ARM repeat"/>
    <property type="match status" value="1"/>
</dbReference>
<keyword evidence="5" id="KW-1185">Reference proteome</keyword>
<dbReference type="EMBL" id="KB456261">
    <property type="protein sequence ID" value="EMF15678.1"/>
    <property type="molecule type" value="Genomic_DNA"/>
</dbReference>
<dbReference type="HOGENOM" id="CLU_272247_0_0_1"/>
<evidence type="ECO:0000256" key="2">
    <source>
        <dbReference type="SAM" id="MobiDB-lite"/>
    </source>
</evidence>
<dbReference type="Pfam" id="PF11864">
    <property type="entry name" value="DUF3384"/>
    <property type="match status" value="1"/>
</dbReference>
<dbReference type="InterPro" id="IPR027107">
    <property type="entry name" value="Tuberin/Ral-act_asu"/>
</dbReference>
<feature type="compositionally biased region" description="Polar residues" evidence="2">
    <location>
        <begin position="16"/>
        <end position="26"/>
    </location>
</feature>
<protein>
    <recommendedName>
        <fullName evidence="3">Rap-GAP domain-containing protein</fullName>
    </recommendedName>
</protein>
<evidence type="ECO:0000256" key="1">
    <source>
        <dbReference type="ARBA" id="ARBA00022468"/>
    </source>
</evidence>
<proteinExistence type="predicted"/>
<dbReference type="GO" id="GO:0005096">
    <property type="term" value="F:GTPase activator activity"/>
    <property type="evidence" value="ECO:0007669"/>
    <property type="project" value="UniProtKB-KW"/>
</dbReference>
<dbReference type="InterPro" id="IPR024584">
    <property type="entry name" value="Tuberin_N"/>
</dbReference>
<feature type="domain" description="Rap-GAP" evidence="3">
    <location>
        <begin position="929"/>
        <end position="1169"/>
    </location>
</feature>
<dbReference type="GO" id="GO:0033596">
    <property type="term" value="C:TSC1-TSC2 complex"/>
    <property type="evidence" value="ECO:0007669"/>
    <property type="project" value="TreeGrafter"/>
</dbReference>
<dbReference type="GO" id="GO:0005634">
    <property type="term" value="C:nucleus"/>
    <property type="evidence" value="ECO:0007669"/>
    <property type="project" value="InterPro"/>
</dbReference>
<dbReference type="InterPro" id="IPR035974">
    <property type="entry name" value="Rap/Ran-GAP_sf"/>
</dbReference>
<sequence length="1173" mass="131376">MDSQHVPPTPEWRPPSSLSGSNLSTPTSSTILSGLHINSGGCAHMGMESLHRPNIEPHEATLCQRLTDAIARHTTAQDDLSLSPSLKTPLALVLQDAATSIQFHAKWFAPSALKTLLDTALNAASLSSSTPDFHAALRLIDIVGTYSLIPDLLPVVQFISYAYYQGSRSNRHRRLNTRAWVVSQHILASHLGGQFAGTLLDIITNHESFSEKYKFSAAIGALLITIDKLLPSRDSGLPSMHAIQLIRGLWKCPVRDNAILREHVAIMMGTMLQDEQVFQELVNDGGLGISLDLIESCVTQQLDKSAIEALFSGLEVRLGAFELRHQPYMAQIFVEARRPLPPLLKGQLLAPWHRSLMLDQYKMWEDGHRELLSQLSDSDLYAGELDGFVNLSVSAYFSTENTTARKDFVYTLHSLIQDSATAPPVVDILARGMVKIFCHKTQKEKWESQRNWLFPLLCQAARHSVEATKLVMSIRADAAGEGYLDPTRINPSDLPTGRSARFYHLYGLSTLSLEALVDAIHGMIVRPPDRWDVYDAMLVSLPALIRNHVLWRGSFRQMNILRQAVCDLLKADTFVEPPTPDLSKSYVIIQLIQILTAIISYHYCLPRNDVKSAIVTIINVAGSREYNPSIHCIHALTICCYELPELMASYMDIVINKMTKMVTQRSLAIYVLEFFAGLSRFSDLQDRLRIEDFKKIFGVCHSYLQSVRGVSSLERKRTPSSEQSAGMTSSANDDMAQYVHALAHHVITFWYMALRREDRHGLKEYISRCLRYTDLDGTEHIEEQGLVTIDLMDRIDAEEQTGAPLEKVFDDVDGRIVTTHRVTGILLITTETSLRTGKTIVTIRRPSGTAQRLLSNHTDYAHGDPHEPEKCLMASVTVEGDTQDYINVFPNDENGRTYGKVAIPRPHSALGTDRIITLPDDDPAVVRAIQSFDRVSALDSHKAGVIFVGEDQTDENLILLNTSGTPDYREFLEDLGNLRKLKGANFNTQGLDRVDDGDGAYTMVWNNAVTELVYHITTFMPNDSDPHMAVINKKRHIGNDFVNIVFNNSGSDFRFHTFPSAFNYVYIVISPSERNSFLQARQITCNKPKHERFYNVRVLSRPGFPSLSSASEVKVISGASLGGYVRNLALNACVFSIMWQAGDMGDYPSSWRSRLHMIRRLYAQYKAKLDAVE</sequence>
<dbReference type="STRING" id="692275.M3CPL0"/>
<dbReference type="PANTHER" id="PTHR10063:SF0">
    <property type="entry name" value="TUBERIN"/>
    <property type="match status" value="1"/>
</dbReference>
<dbReference type="InterPro" id="IPR000331">
    <property type="entry name" value="Rap/Ran_GAP_dom"/>
</dbReference>
<organism evidence="4 5">
    <name type="scientific">Sphaerulina musiva (strain SO2202)</name>
    <name type="common">Poplar stem canker fungus</name>
    <name type="synonym">Septoria musiva</name>
    <dbReference type="NCBI Taxonomy" id="692275"/>
    <lineage>
        <taxon>Eukaryota</taxon>
        <taxon>Fungi</taxon>
        <taxon>Dikarya</taxon>
        <taxon>Ascomycota</taxon>
        <taxon>Pezizomycotina</taxon>
        <taxon>Dothideomycetes</taxon>
        <taxon>Dothideomycetidae</taxon>
        <taxon>Mycosphaerellales</taxon>
        <taxon>Mycosphaerellaceae</taxon>
        <taxon>Sphaerulina</taxon>
    </lineage>
</organism>
<evidence type="ECO:0000313" key="5">
    <source>
        <dbReference type="Proteomes" id="UP000016931"/>
    </source>
</evidence>
<dbReference type="GO" id="GO:0032007">
    <property type="term" value="P:negative regulation of TOR signaling"/>
    <property type="evidence" value="ECO:0007669"/>
    <property type="project" value="TreeGrafter"/>
</dbReference>
<dbReference type="RefSeq" id="XP_016763799.1">
    <property type="nucleotide sequence ID" value="XM_016909539.1"/>
</dbReference>
<dbReference type="eggNOG" id="KOG3687">
    <property type="taxonomic scope" value="Eukaryota"/>
</dbReference>
<dbReference type="AlphaFoldDB" id="M3CPL0"/>
<evidence type="ECO:0000259" key="3">
    <source>
        <dbReference type="PROSITE" id="PS50085"/>
    </source>
</evidence>
<name>M3CPL0_SPHMS</name>
<evidence type="ECO:0000313" key="4">
    <source>
        <dbReference type="EMBL" id="EMF15678.1"/>
    </source>
</evidence>
<dbReference type="Pfam" id="PF03542">
    <property type="entry name" value="Tuberin"/>
    <property type="match status" value="1"/>
</dbReference>
<dbReference type="InterPro" id="IPR016024">
    <property type="entry name" value="ARM-type_fold"/>
</dbReference>
<dbReference type="SUPFAM" id="SSF111347">
    <property type="entry name" value="Rap/Ran-GAP"/>
    <property type="match status" value="1"/>
</dbReference>
<dbReference type="Pfam" id="PF02145">
    <property type="entry name" value="Rap_GAP"/>
    <property type="match status" value="1"/>
</dbReference>
<dbReference type="PROSITE" id="PS50085">
    <property type="entry name" value="RAPGAP"/>
    <property type="match status" value="1"/>
</dbReference>
<accession>M3CPL0</accession>
<feature type="region of interest" description="Disordered" evidence="2">
    <location>
        <begin position="1"/>
        <end position="26"/>
    </location>
</feature>
<keyword evidence="1" id="KW-0343">GTPase activation</keyword>